<comment type="subunit">
    <text evidence="11">Heterotetramer of 2 PyrK and 2 PyrD type B subunits.</text>
</comment>
<feature type="binding site" evidence="11 13">
    <location>
        <position position="231"/>
    </location>
    <ligand>
        <name>[2Fe-2S] cluster</name>
        <dbReference type="ChEBI" id="CHEBI:190135"/>
    </ligand>
</feature>
<dbReference type="SUPFAM" id="SSF52343">
    <property type="entry name" value="Ferredoxin reductase-like, C-terminal NADP-linked domain"/>
    <property type="match status" value="1"/>
</dbReference>
<dbReference type="InterPro" id="IPR012165">
    <property type="entry name" value="Cyt_c3_hydrogenase_gsu"/>
</dbReference>
<comment type="cofactor">
    <cofactor evidence="11">
        <name>[2Fe-2S] cluster</name>
        <dbReference type="ChEBI" id="CHEBI:190135"/>
    </cofactor>
    <text evidence="11">Binds 1 [2Fe-2S] cluster per subunit.</text>
</comment>
<keyword evidence="2 11" id="KW-0813">Transport</keyword>
<reference evidence="15 16" key="1">
    <citation type="submission" date="2019-04" db="EMBL/GenBank/DDBJ databases">
        <title>Vagococcus sp. nov., isolated from faeces of yaks (Bos grunniens).</title>
        <authorList>
            <person name="Ge Y."/>
        </authorList>
    </citation>
    <scope>NUCLEOTIDE SEQUENCE [LARGE SCALE GENOMIC DNA]</scope>
    <source>
        <strain evidence="15 16">MN-17</strain>
    </source>
</reference>
<evidence type="ECO:0000256" key="13">
    <source>
        <dbReference type="PIRSR" id="PIRSR006816-2"/>
    </source>
</evidence>
<feature type="binding site" evidence="11 12">
    <location>
        <begin position="76"/>
        <end position="77"/>
    </location>
    <ligand>
        <name>FAD</name>
        <dbReference type="ChEBI" id="CHEBI:57692"/>
    </ligand>
</feature>
<dbReference type="EMBL" id="CP039712">
    <property type="protein sequence ID" value="QCI86423.1"/>
    <property type="molecule type" value="Genomic_DNA"/>
</dbReference>
<name>A0A4D7CT98_9ENTE</name>
<keyword evidence="9 11" id="KW-0408">Iron</keyword>
<feature type="binding site" evidence="11 13">
    <location>
        <position position="223"/>
    </location>
    <ligand>
        <name>[2Fe-2S] cluster</name>
        <dbReference type="ChEBI" id="CHEBI:190135"/>
    </ligand>
</feature>
<keyword evidence="10 11" id="KW-0411">Iron-sulfur</keyword>
<evidence type="ECO:0000256" key="12">
    <source>
        <dbReference type="PIRSR" id="PIRSR006816-1"/>
    </source>
</evidence>
<evidence type="ECO:0000256" key="7">
    <source>
        <dbReference type="ARBA" id="ARBA00022975"/>
    </source>
</evidence>
<dbReference type="HAMAP" id="MF_01211">
    <property type="entry name" value="DHODB_Fe_S_bind"/>
    <property type="match status" value="1"/>
</dbReference>
<dbReference type="Proteomes" id="UP000298615">
    <property type="component" value="Chromosome"/>
</dbReference>
<dbReference type="RefSeq" id="WP_136953254.1">
    <property type="nucleotide sequence ID" value="NZ_CP039712.1"/>
</dbReference>
<proteinExistence type="inferred from homology"/>
<evidence type="ECO:0000256" key="3">
    <source>
        <dbReference type="ARBA" id="ARBA00022630"/>
    </source>
</evidence>
<evidence type="ECO:0000256" key="10">
    <source>
        <dbReference type="ARBA" id="ARBA00023014"/>
    </source>
</evidence>
<dbReference type="KEGG" id="vao:FA707_05340"/>
<dbReference type="InterPro" id="IPR017927">
    <property type="entry name" value="FAD-bd_FR_type"/>
</dbReference>
<comment type="cofactor">
    <cofactor evidence="11 12">
        <name>FAD</name>
        <dbReference type="ChEBI" id="CHEBI:57692"/>
    </cofactor>
    <text evidence="11 12">Binds 1 FAD per subunit.</text>
</comment>
<feature type="domain" description="FAD-binding FR-type" evidence="14">
    <location>
        <begin position="1"/>
        <end position="101"/>
    </location>
</feature>
<sequence length="262" mass="28581">MKQENMKIIEQKMLAPNIFEMTLEGLIVQEMLVPGQFLHCQPPTRSDLLLRRPISISSIDLKTSQCKLIYRAEGAGTKDMSQLSANETLDVLGPLGNGFPVEDISEGELVIVVGGGIGIPPLYEVARQARLRGAQVMAFLGFASKDVMFYLEEFQALGDVHVSTDDGSYGTNGHLGIILDEILPQIEPSAVYSCGPTPLLAKVDQYFEEHPRAYVSLEERMACGVGACAACVCQTKDKKTKKMRLKKVCDEGPVFATGVVNI</sequence>
<evidence type="ECO:0000256" key="4">
    <source>
        <dbReference type="ARBA" id="ARBA00022714"/>
    </source>
</evidence>
<keyword evidence="3 11" id="KW-0285">Flavoprotein</keyword>
<feature type="binding site" evidence="11 12">
    <location>
        <begin position="69"/>
        <end position="71"/>
    </location>
    <ligand>
        <name>FAD</name>
        <dbReference type="ChEBI" id="CHEBI:57692"/>
    </ligand>
</feature>
<dbReference type="UniPathway" id="UPA00070">
    <property type="reaction ID" value="UER00945"/>
</dbReference>
<keyword evidence="16" id="KW-1185">Reference proteome</keyword>
<comment type="similarity">
    <text evidence="1 11">Belongs to the PyrK family.</text>
</comment>
<dbReference type="GO" id="GO:0009055">
    <property type="term" value="F:electron transfer activity"/>
    <property type="evidence" value="ECO:0007669"/>
    <property type="project" value="UniProtKB-UniRule"/>
</dbReference>
<dbReference type="AlphaFoldDB" id="A0A4D7CT98"/>
<dbReference type="Pfam" id="PF10418">
    <property type="entry name" value="DHODB_Fe-S_bind"/>
    <property type="match status" value="1"/>
</dbReference>
<keyword evidence="4 11" id="KW-0001">2Fe-2S</keyword>
<comment type="cofactor">
    <cofactor evidence="13">
        <name>[2Fe-2S] cluster</name>
        <dbReference type="ChEBI" id="CHEBI:190135"/>
    </cofactor>
    <text evidence="13">Binds 1 [2Fe-2S] cluster per subunit.</text>
</comment>
<dbReference type="SUPFAM" id="SSF63380">
    <property type="entry name" value="Riboflavin synthase domain-like"/>
    <property type="match status" value="1"/>
</dbReference>
<evidence type="ECO:0000256" key="6">
    <source>
        <dbReference type="ARBA" id="ARBA00022827"/>
    </source>
</evidence>
<dbReference type="Gene3D" id="2.10.240.10">
    <property type="entry name" value="Dihydroorotate dehydrogenase, electron transfer subunit"/>
    <property type="match status" value="1"/>
</dbReference>
<evidence type="ECO:0000256" key="8">
    <source>
        <dbReference type="ARBA" id="ARBA00022982"/>
    </source>
</evidence>
<keyword evidence="5 11" id="KW-0479">Metal-binding</keyword>
<dbReference type="PROSITE" id="PS51384">
    <property type="entry name" value="FAD_FR"/>
    <property type="match status" value="1"/>
</dbReference>
<dbReference type="Gene3D" id="2.40.30.10">
    <property type="entry name" value="Translation factors"/>
    <property type="match status" value="1"/>
</dbReference>
<keyword evidence="8 11" id="KW-0249">Electron transport</keyword>
<gene>
    <name evidence="11" type="primary">pyrK</name>
    <name evidence="15" type="ORF">FA707_05340</name>
</gene>
<dbReference type="GO" id="GO:0046872">
    <property type="term" value="F:metal ion binding"/>
    <property type="evidence" value="ECO:0007669"/>
    <property type="project" value="UniProtKB-KW"/>
</dbReference>
<dbReference type="InterPro" id="IPR001433">
    <property type="entry name" value="OxRdtase_FAD/NAD-bd"/>
</dbReference>
<evidence type="ECO:0000256" key="2">
    <source>
        <dbReference type="ARBA" id="ARBA00022448"/>
    </source>
</evidence>
<dbReference type="InterPro" id="IPR050353">
    <property type="entry name" value="PyrK_electron_transfer"/>
</dbReference>
<evidence type="ECO:0000259" key="14">
    <source>
        <dbReference type="PROSITE" id="PS51384"/>
    </source>
</evidence>
<evidence type="ECO:0000313" key="15">
    <source>
        <dbReference type="EMBL" id="QCI86423.1"/>
    </source>
</evidence>
<dbReference type="InterPro" id="IPR017938">
    <property type="entry name" value="Riboflavin_synthase-like_b-brl"/>
</dbReference>
<evidence type="ECO:0000256" key="1">
    <source>
        <dbReference type="ARBA" id="ARBA00006422"/>
    </source>
</evidence>
<protein>
    <recommendedName>
        <fullName evidence="11">Dihydroorotate dehydrogenase B (NAD(+)), electron transfer subunit</fullName>
    </recommendedName>
    <alternativeName>
        <fullName evidence="11">Dihydroorotate oxidase B, electron transfer subunit</fullName>
    </alternativeName>
</protein>
<dbReference type="InterPro" id="IPR039261">
    <property type="entry name" value="FNR_nucleotide-bd"/>
</dbReference>
<dbReference type="GO" id="GO:0016491">
    <property type="term" value="F:oxidoreductase activity"/>
    <property type="evidence" value="ECO:0007669"/>
    <property type="project" value="InterPro"/>
</dbReference>
<dbReference type="PIRSF" id="PIRSF006816">
    <property type="entry name" value="Cyc3_hyd_g"/>
    <property type="match status" value="1"/>
</dbReference>
<evidence type="ECO:0000313" key="16">
    <source>
        <dbReference type="Proteomes" id="UP000298615"/>
    </source>
</evidence>
<dbReference type="InterPro" id="IPR023455">
    <property type="entry name" value="Dihydroorotate_DHASE_ETsu"/>
</dbReference>
<dbReference type="PANTHER" id="PTHR43513:SF3">
    <property type="entry name" value="DIHYDROOROTATE DEHYDROGENASE B (NAD(+)), ELECTRON TRANSFER SUBUNIT-RELATED"/>
    <property type="match status" value="1"/>
</dbReference>
<dbReference type="NCBIfam" id="NF000797">
    <property type="entry name" value="PRK00054.1-2"/>
    <property type="match status" value="1"/>
</dbReference>
<dbReference type="CDD" id="cd06218">
    <property type="entry name" value="DHOD_e_trans"/>
    <property type="match status" value="1"/>
</dbReference>
<dbReference type="InterPro" id="IPR019480">
    <property type="entry name" value="Dihydroorotate_DH_Fe-S-bd"/>
</dbReference>
<feature type="binding site" evidence="11 12">
    <location>
        <begin position="52"/>
        <end position="55"/>
    </location>
    <ligand>
        <name>FAD</name>
        <dbReference type="ChEBI" id="CHEBI:57692"/>
    </ligand>
</feature>
<feature type="binding site" evidence="11 13">
    <location>
        <position position="249"/>
    </location>
    <ligand>
        <name>[2Fe-2S] cluster</name>
        <dbReference type="ChEBI" id="CHEBI:190135"/>
    </ligand>
</feature>
<organism evidence="15 16">
    <name type="scientific">Vagococcus zengguangii</name>
    <dbReference type="NCBI Taxonomy" id="2571750"/>
    <lineage>
        <taxon>Bacteria</taxon>
        <taxon>Bacillati</taxon>
        <taxon>Bacillota</taxon>
        <taxon>Bacilli</taxon>
        <taxon>Lactobacillales</taxon>
        <taxon>Enterococcaceae</taxon>
        <taxon>Vagococcus</taxon>
    </lineage>
</organism>
<evidence type="ECO:0000256" key="11">
    <source>
        <dbReference type="HAMAP-Rule" id="MF_01211"/>
    </source>
</evidence>
<dbReference type="PANTHER" id="PTHR43513">
    <property type="entry name" value="DIHYDROOROTATE DEHYDROGENASE B (NAD(+)), ELECTRON TRANSFER SUBUNIT"/>
    <property type="match status" value="1"/>
</dbReference>
<feature type="binding site" evidence="11 13">
    <location>
        <position position="228"/>
    </location>
    <ligand>
        <name>[2Fe-2S] cluster</name>
        <dbReference type="ChEBI" id="CHEBI:190135"/>
    </ligand>
</feature>
<evidence type="ECO:0000256" key="9">
    <source>
        <dbReference type="ARBA" id="ARBA00023004"/>
    </source>
</evidence>
<comment type="pathway">
    <text evidence="11">Pyrimidine metabolism; UMP biosynthesis via de novo pathway; orotate from (S)-dihydroorotate (NAD(+) route): step 1/1.</text>
</comment>
<keyword evidence="7 11" id="KW-0665">Pyrimidine biosynthesis</keyword>
<dbReference type="GO" id="GO:0051537">
    <property type="term" value="F:2 iron, 2 sulfur cluster binding"/>
    <property type="evidence" value="ECO:0007669"/>
    <property type="project" value="UniProtKB-KW"/>
</dbReference>
<dbReference type="InterPro" id="IPR037117">
    <property type="entry name" value="Dihydroorotate_DH_ele_sf"/>
</dbReference>
<dbReference type="GO" id="GO:0044205">
    <property type="term" value="P:'de novo' UMP biosynthetic process"/>
    <property type="evidence" value="ECO:0007669"/>
    <property type="project" value="UniProtKB-UniRule"/>
</dbReference>
<dbReference type="Gene3D" id="3.40.50.80">
    <property type="entry name" value="Nucleotide-binding domain of ferredoxin-NADP reductase (FNR) module"/>
    <property type="match status" value="1"/>
</dbReference>
<accession>A0A4D7CT98</accession>
<dbReference type="GO" id="GO:0050660">
    <property type="term" value="F:flavin adenine dinucleotide binding"/>
    <property type="evidence" value="ECO:0007669"/>
    <property type="project" value="InterPro"/>
</dbReference>
<evidence type="ECO:0000256" key="5">
    <source>
        <dbReference type="ARBA" id="ARBA00022723"/>
    </source>
</evidence>
<comment type="function">
    <text evidence="11">Responsible for channeling the electrons from the oxidation of dihydroorotate from the FMN redox center in the PyrD type B subunit to the ultimate electron acceptor NAD(+).</text>
</comment>
<dbReference type="Pfam" id="PF00175">
    <property type="entry name" value="NAD_binding_1"/>
    <property type="match status" value="1"/>
</dbReference>
<keyword evidence="6 11" id="KW-0274">FAD</keyword>